<proteinExistence type="inferred from homology"/>
<evidence type="ECO:0000256" key="4">
    <source>
        <dbReference type="ARBA" id="ARBA00023295"/>
    </source>
</evidence>
<evidence type="ECO:0000256" key="5">
    <source>
        <dbReference type="PIRSR" id="PIRSR606710-2"/>
    </source>
</evidence>
<dbReference type="Proteomes" id="UP000094067">
    <property type="component" value="Unassembled WGS sequence"/>
</dbReference>
<dbReference type="AlphaFoldDB" id="A0A1E3A6S6"/>
<gene>
    <name evidence="7" type="ORF">BEI61_05235</name>
</gene>
<dbReference type="InterPro" id="IPR023296">
    <property type="entry name" value="Glyco_hydro_beta-prop_sf"/>
</dbReference>
<accession>A0A1E3A6S6</accession>
<dbReference type="SUPFAM" id="SSF75005">
    <property type="entry name" value="Arabinanase/levansucrase/invertase"/>
    <property type="match status" value="1"/>
</dbReference>
<dbReference type="CDD" id="cd08981">
    <property type="entry name" value="GH43_Bt1873-like"/>
    <property type="match status" value="1"/>
</dbReference>
<reference evidence="7 8" key="1">
    <citation type="submission" date="2016-07" db="EMBL/GenBank/DDBJ databases">
        <title>Characterization of isolates of Eisenbergiella tayi derived from blood cultures, using whole genome sequencing.</title>
        <authorList>
            <person name="Burdz T."/>
            <person name="Wiebe D."/>
            <person name="Huynh C."/>
            <person name="Bernard K."/>
        </authorList>
    </citation>
    <scope>NUCLEOTIDE SEQUENCE [LARGE SCALE GENOMIC DNA]</scope>
    <source>
        <strain evidence="7 8">NML 110608</strain>
    </source>
</reference>
<name>A0A1E3A6S6_9FIRM</name>
<evidence type="ECO:0000313" key="7">
    <source>
        <dbReference type="EMBL" id="ODM04428.1"/>
    </source>
</evidence>
<dbReference type="PANTHER" id="PTHR43301:SF3">
    <property type="entry name" value="ARABINAN ENDO-1,5-ALPHA-L-ARABINOSIDASE A-RELATED"/>
    <property type="match status" value="1"/>
</dbReference>
<dbReference type="EMBL" id="MCGH01000003">
    <property type="protein sequence ID" value="ODM04428.1"/>
    <property type="molecule type" value="Genomic_DNA"/>
</dbReference>
<evidence type="ECO:0000256" key="3">
    <source>
        <dbReference type="ARBA" id="ARBA00022801"/>
    </source>
</evidence>
<feature type="site" description="Important for catalytic activity, responsible for pKa modulation of the active site Glu and correct orientation of both the proton donor and substrate" evidence="5">
    <location>
        <position position="128"/>
    </location>
</feature>
<dbReference type="Gene3D" id="2.115.10.20">
    <property type="entry name" value="Glycosyl hydrolase domain, family 43"/>
    <property type="match status" value="1"/>
</dbReference>
<dbReference type="GO" id="GO:0004553">
    <property type="term" value="F:hydrolase activity, hydrolyzing O-glycosyl compounds"/>
    <property type="evidence" value="ECO:0007669"/>
    <property type="project" value="InterPro"/>
</dbReference>
<evidence type="ECO:0000313" key="8">
    <source>
        <dbReference type="Proteomes" id="UP000094067"/>
    </source>
</evidence>
<comment type="similarity">
    <text evidence="2 6">Belongs to the glycosyl hydrolase 43 family.</text>
</comment>
<evidence type="ECO:0000256" key="2">
    <source>
        <dbReference type="ARBA" id="ARBA00009865"/>
    </source>
</evidence>
<evidence type="ECO:0000256" key="1">
    <source>
        <dbReference type="ARBA" id="ARBA00004834"/>
    </source>
</evidence>
<comment type="pathway">
    <text evidence="1">Glycan metabolism; L-arabinan degradation.</text>
</comment>
<dbReference type="InterPro" id="IPR050727">
    <property type="entry name" value="GH43_arabinanases"/>
</dbReference>
<dbReference type="PANTHER" id="PTHR43301">
    <property type="entry name" value="ARABINAN ENDO-1,5-ALPHA-L-ARABINOSIDASE"/>
    <property type="match status" value="1"/>
</dbReference>
<dbReference type="Pfam" id="PF04616">
    <property type="entry name" value="Glyco_hydro_43"/>
    <property type="match status" value="1"/>
</dbReference>
<comment type="caution">
    <text evidence="7">The sequence shown here is derived from an EMBL/GenBank/DDBJ whole genome shotgun (WGS) entry which is preliminary data.</text>
</comment>
<dbReference type="PATRIC" id="fig|1432052.4.peg.5820"/>
<keyword evidence="4 6" id="KW-0326">Glycosidase</keyword>
<sequence length="328" mass="38505">MGDKIHVKDLHTRDVCIVPWEKEQKYFLYDCFERLGQKGRAVNVRESSDLVWWSESYPVFEPDENFWGPLDFWAPECHYWRGKYYMVSSFRAPGGYRGCQFLEAETPRGPFLPKKNKPATPENWHCLDGTLYEDRQGKPWMVFCHEWLQVQDGQICAIRMEEDLSDSIGEPVILFRASEAPWRFTDDRDLWKLTEPQPKMGWARVTDGPYLYRAKNGELLMLWSSFSNTAYTCGYARSLSGEITGPWKQEPEPLFSQDGGHSMVFTRFDGTLMMCLHTPNRPGKERMLLFEMEDSFGKLHIRNEITGNWMYNKYREDGSDIGPYEDKE</sequence>
<dbReference type="GO" id="GO:0005975">
    <property type="term" value="P:carbohydrate metabolic process"/>
    <property type="evidence" value="ECO:0007669"/>
    <property type="project" value="InterPro"/>
</dbReference>
<keyword evidence="3 6" id="KW-0378">Hydrolase</keyword>
<protein>
    <submittedName>
        <fullName evidence="7">Glycosyl hydrolases family 43</fullName>
    </submittedName>
</protein>
<organism evidence="7 8">
    <name type="scientific">Eisenbergiella tayi</name>
    <dbReference type="NCBI Taxonomy" id="1432052"/>
    <lineage>
        <taxon>Bacteria</taxon>
        <taxon>Bacillati</taxon>
        <taxon>Bacillota</taxon>
        <taxon>Clostridia</taxon>
        <taxon>Lachnospirales</taxon>
        <taxon>Lachnospiraceae</taxon>
        <taxon>Eisenbergiella</taxon>
    </lineage>
</organism>
<evidence type="ECO:0000256" key="6">
    <source>
        <dbReference type="RuleBase" id="RU361187"/>
    </source>
</evidence>
<dbReference type="RefSeq" id="WP_069154572.1">
    <property type="nucleotide sequence ID" value="NZ_DAWDRA010000156.1"/>
</dbReference>
<dbReference type="InterPro" id="IPR006710">
    <property type="entry name" value="Glyco_hydro_43"/>
</dbReference>